<evidence type="ECO:0000313" key="3">
    <source>
        <dbReference type="Proteomes" id="UP000006738"/>
    </source>
</evidence>
<protein>
    <submittedName>
        <fullName evidence="2">Uncharacterized protein</fullName>
    </submittedName>
</protein>
<dbReference type="HOGENOM" id="CLU_1902780_0_0_4"/>
<organism evidence="2 3">
    <name type="scientific">Burkholderia pseudomallei (strain 1106a)</name>
    <dbReference type="NCBI Taxonomy" id="357348"/>
    <lineage>
        <taxon>Bacteria</taxon>
        <taxon>Pseudomonadati</taxon>
        <taxon>Pseudomonadota</taxon>
        <taxon>Betaproteobacteria</taxon>
        <taxon>Burkholderiales</taxon>
        <taxon>Burkholderiaceae</taxon>
        <taxon>Burkholderia</taxon>
        <taxon>pseudomallei group</taxon>
    </lineage>
</organism>
<dbReference type="KEGG" id="bpl:BURPS1106A_A1213"/>
<dbReference type="EMBL" id="CP000573">
    <property type="protein sequence ID" value="ABN92929.1"/>
    <property type="molecule type" value="Genomic_DNA"/>
</dbReference>
<evidence type="ECO:0000256" key="1">
    <source>
        <dbReference type="SAM" id="MobiDB-lite"/>
    </source>
</evidence>
<feature type="region of interest" description="Disordered" evidence="1">
    <location>
        <begin position="109"/>
        <end position="133"/>
    </location>
</feature>
<proteinExistence type="predicted"/>
<feature type="compositionally biased region" description="Low complexity" evidence="1">
    <location>
        <begin position="1"/>
        <end position="37"/>
    </location>
</feature>
<gene>
    <name evidence="2" type="ordered locus">BURPS1106A_A1213</name>
</gene>
<evidence type="ECO:0000313" key="2">
    <source>
        <dbReference type="EMBL" id="ABN92929.1"/>
    </source>
</evidence>
<dbReference type="AlphaFoldDB" id="A3P4I8"/>
<name>A3P4I8_BURP0</name>
<dbReference type="Proteomes" id="UP000006738">
    <property type="component" value="Chromosome II"/>
</dbReference>
<feature type="region of interest" description="Disordered" evidence="1">
    <location>
        <begin position="1"/>
        <end position="72"/>
    </location>
</feature>
<sequence length="133" mass="13899">MRGGARAEAAEAAARGGPDTAAARDGAAPARGGPANDRGGEDGGPGGCCVAEPRPKPRPASEAPTNDSLRRKWRQFMVLQSGELEAARADRAPRFDANAPRAGYRYESCNGRHGTPQPGGTRALQEFMGSVRR</sequence>
<accession>A3P4I8</accession>
<reference evidence="3" key="1">
    <citation type="submission" date="2007-02" db="EMBL/GenBank/DDBJ databases">
        <authorList>
            <person name="DeShazer D."/>
            <person name="Woods D.E."/>
            <person name="Nierman W.C."/>
        </authorList>
    </citation>
    <scope>NUCLEOTIDE SEQUENCE [LARGE SCALE GENOMIC DNA]</scope>
    <source>
        <strain evidence="3">1106a</strain>
    </source>
</reference>